<dbReference type="Proteomes" id="UP000540423">
    <property type="component" value="Unassembled WGS sequence"/>
</dbReference>
<organism evidence="1 2">
    <name type="scientific">Streptomyces candidus</name>
    <dbReference type="NCBI Taxonomy" id="67283"/>
    <lineage>
        <taxon>Bacteria</taxon>
        <taxon>Bacillati</taxon>
        <taxon>Actinomycetota</taxon>
        <taxon>Actinomycetes</taxon>
        <taxon>Kitasatosporales</taxon>
        <taxon>Streptomycetaceae</taxon>
        <taxon>Streptomyces</taxon>
    </lineage>
</organism>
<keyword evidence="2" id="KW-1185">Reference proteome</keyword>
<reference evidence="1 2" key="1">
    <citation type="submission" date="2020-08" db="EMBL/GenBank/DDBJ databases">
        <title>Genomic Encyclopedia of Type Strains, Phase IV (KMG-IV): sequencing the most valuable type-strain genomes for metagenomic binning, comparative biology and taxonomic classification.</title>
        <authorList>
            <person name="Goeker M."/>
        </authorList>
    </citation>
    <scope>NUCLEOTIDE SEQUENCE [LARGE SCALE GENOMIC DNA]</scope>
    <source>
        <strain evidence="1 2">DSM 40141</strain>
    </source>
</reference>
<comment type="caution">
    <text evidence="1">The sequence shown here is derived from an EMBL/GenBank/DDBJ whole genome shotgun (WGS) entry which is preliminary data.</text>
</comment>
<dbReference type="AlphaFoldDB" id="A0A7X0LMQ2"/>
<protein>
    <recommendedName>
        <fullName evidence="3">Phosphotransferase</fullName>
    </recommendedName>
</protein>
<accession>A0A7X0LMQ2</accession>
<dbReference type="SUPFAM" id="SSF56112">
    <property type="entry name" value="Protein kinase-like (PK-like)"/>
    <property type="match status" value="1"/>
</dbReference>
<evidence type="ECO:0000313" key="1">
    <source>
        <dbReference type="EMBL" id="MBB6433664.1"/>
    </source>
</evidence>
<proteinExistence type="predicted"/>
<sequence length="337" mass="36519">MHEHSNPAVDRGNYAHTATPWDRPDWRRDALGWAEQAVADAGLVPHGPRTVRVRPWSVLVRIPVGDGTAAAWFKANPPASAFEAGLGEALARWVPEHVLRPYAVDTGRGWALWPDGGTVFADVLNGGAVDARAWEEPLRQYAAMQRALIPHAEEAEALGVPGGRPRMLPGLFARLVGGSQVLGTEEKGELLGRQDRVADWCEELEAFGIPHSLDHSDLHEAQVFAPGAEHPGRYAFFDWGDAVVGHPFSSLLVNARVARARYGAEVLPRLRDAYLEPWTGDGHSTADLRRAVSLACRLGAVSRAGCWGRLFPEAGAGPGEGADVARWVRELFAEAVL</sequence>
<evidence type="ECO:0008006" key="3">
    <source>
        <dbReference type="Google" id="ProtNLM"/>
    </source>
</evidence>
<name>A0A7X0LMQ2_9ACTN</name>
<dbReference type="RefSeq" id="WP_185025589.1">
    <property type="nucleotide sequence ID" value="NZ_BNBN01000001.1"/>
</dbReference>
<dbReference type="InterPro" id="IPR011009">
    <property type="entry name" value="Kinase-like_dom_sf"/>
</dbReference>
<evidence type="ECO:0000313" key="2">
    <source>
        <dbReference type="Proteomes" id="UP000540423"/>
    </source>
</evidence>
<gene>
    <name evidence="1" type="ORF">HNQ79_000102</name>
</gene>
<dbReference type="EMBL" id="JACHEM010000001">
    <property type="protein sequence ID" value="MBB6433664.1"/>
    <property type="molecule type" value="Genomic_DNA"/>
</dbReference>